<proteinExistence type="predicted"/>
<name>A0A6A6FCP5_9PEZI</name>
<protein>
    <submittedName>
        <fullName evidence="2">Uncharacterized protein</fullName>
    </submittedName>
</protein>
<accession>A0A6A6FCP5</accession>
<dbReference type="Proteomes" id="UP000799539">
    <property type="component" value="Unassembled WGS sequence"/>
</dbReference>
<keyword evidence="3" id="KW-1185">Reference proteome</keyword>
<gene>
    <name evidence="2" type="ORF">CERZMDRAFT_43400</name>
</gene>
<evidence type="ECO:0000313" key="3">
    <source>
        <dbReference type="Proteomes" id="UP000799539"/>
    </source>
</evidence>
<feature type="compositionally biased region" description="Acidic residues" evidence="1">
    <location>
        <begin position="100"/>
        <end position="111"/>
    </location>
</feature>
<dbReference type="EMBL" id="ML992677">
    <property type="protein sequence ID" value="KAF2211249.1"/>
    <property type="molecule type" value="Genomic_DNA"/>
</dbReference>
<organism evidence="2 3">
    <name type="scientific">Cercospora zeae-maydis SCOH1-5</name>
    <dbReference type="NCBI Taxonomy" id="717836"/>
    <lineage>
        <taxon>Eukaryota</taxon>
        <taxon>Fungi</taxon>
        <taxon>Dikarya</taxon>
        <taxon>Ascomycota</taxon>
        <taxon>Pezizomycotina</taxon>
        <taxon>Dothideomycetes</taxon>
        <taxon>Dothideomycetidae</taxon>
        <taxon>Mycosphaerellales</taxon>
        <taxon>Mycosphaerellaceae</taxon>
        <taxon>Cercospora</taxon>
    </lineage>
</organism>
<evidence type="ECO:0000256" key="1">
    <source>
        <dbReference type="SAM" id="MobiDB-lite"/>
    </source>
</evidence>
<sequence length="138" mass="15563">MAGTLEHTVELQGKILGLPQEEVDKSMEEIGEIKQLLLCRLILGQAALLPAALRASSVQEFFNDPEIKATQLRDLCLRLEQPSLQELRDACADFARGDVEDSDKEVDEGEDKQEAYDRSIAPKPYRLFAKNKRSILDY</sequence>
<dbReference type="AlphaFoldDB" id="A0A6A6FCP5"/>
<reference evidence="2" key="1">
    <citation type="journal article" date="2020" name="Stud. Mycol.">
        <title>101 Dothideomycetes genomes: a test case for predicting lifestyles and emergence of pathogens.</title>
        <authorList>
            <person name="Haridas S."/>
            <person name="Albert R."/>
            <person name="Binder M."/>
            <person name="Bloem J."/>
            <person name="Labutti K."/>
            <person name="Salamov A."/>
            <person name="Andreopoulos B."/>
            <person name="Baker S."/>
            <person name="Barry K."/>
            <person name="Bills G."/>
            <person name="Bluhm B."/>
            <person name="Cannon C."/>
            <person name="Castanera R."/>
            <person name="Culley D."/>
            <person name="Daum C."/>
            <person name="Ezra D."/>
            <person name="Gonzalez J."/>
            <person name="Henrissat B."/>
            <person name="Kuo A."/>
            <person name="Liang C."/>
            <person name="Lipzen A."/>
            <person name="Lutzoni F."/>
            <person name="Magnuson J."/>
            <person name="Mondo S."/>
            <person name="Nolan M."/>
            <person name="Ohm R."/>
            <person name="Pangilinan J."/>
            <person name="Park H.-J."/>
            <person name="Ramirez L."/>
            <person name="Alfaro M."/>
            <person name="Sun H."/>
            <person name="Tritt A."/>
            <person name="Yoshinaga Y."/>
            <person name="Zwiers L.-H."/>
            <person name="Turgeon B."/>
            <person name="Goodwin S."/>
            <person name="Spatafora J."/>
            <person name="Crous P."/>
            <person name="Grigoriev I."/>
        </authorList>
    </citation>
    <scope>NUCLEOTIDE SEQUENCE</scope>
    <source>
        <strain evidence="2">SCOH1-5</strain>
    </source>
</reference>
<evidence type="ECO:0000313" key="2">
    <source>
        <dbReference type="EMBL" id="KAF2211249.1"/>
    </source>
</evidence>
<feature type="region of interest" description="Disordered" evidence="1">
    <location>
        <begin position="98"/>
        <end position="118"/>
    </location>
</feature>
<dbReference type="OrthoDB" id="3797324at2759"/>